<dbReference type="InterPro" id="IPR008598">
    <property type="entry name" value="Di19_Zn-bd"/>
</dbReference>
<evidence type="ECO:0000313" key="10">
    <source>
        <dbReference type="EMBL" id="CAD8724599.1"/>
    </source>
</evidence>
<feature type="domain" description="C2H2-type" evidence="9">
    <location>
        <begin position="178"/>
        <end position="206"/>
    </location>
</feature>
<dbReference type="SUPFAM" id="SSF57667">
    <property type="entry name" value="beta-beta-alpha zinc fingers"/>
    <property type="match status" value="1"/>
</dbReference>
<evidence type="ECO:0000256" key="1">
    <source>
        <dbReference type="ARBA" id="ARBA00004123"/>
    </source>
</evidence>
<dbReference type="InterPro" id="IPR050527">
    <property type="entry name" value="Snail/Krueppel_Znf"/>
</dbReference>
<sequence length="274" mass="30347">MDGIVKEASMSFGQKLPAIPRVADVPLPMEPKVQSVTIARSDSVWLRKVTEVVRAESNDFGDARLPPLRVVHDSNGGRDVNYEARTEPSLIRVLRTAIHSRSNADHGILRAANSPRQLHRVLCESERPSKAHKTLPRDFGDSALQKLTSEGSATPAVAPEDASAPVKRGVSGDSGTRIPCEICSATFSQRCHMLCHVRTVHGAARNFQCPRCTSRFSRRAYLREHIAVVHEKRRDHPCPVCGRKFGWKSEVTSHLKLTHGISPKNTREYPLISS</sequence>
<evidence type="ECO:0000256" key="6">
    <source>
        <dbReference type="ARBA" id="ARBA00023242"/>
    </source>
</evidence>
<gene>
    <name evidence="10" type="ORF">EMAD1354_LOCUS676</name>
</gene>
<dbReference type="GO" id="GO:0000978">
    <property type="term" value="F:RNA polymerase II cis-regulatory region sequence-specific DNA binding"/>
    <property type="evidence" value="ECO:0007669"/>
    <property type="project" value="TreeGrafter"/>
</dbReference>
<dbReference type="SMART" id="SM00355">
    <property type="entry name" value="ZnF_C2H2"/>
    <property type="match status" value="3"/>
</dbReference>
<dbReference type="InterPro" id="IPR013087">
    <property type="entry name" value="Znf_C2H2_type"/>
</dbReference>
<proteinExistence type="predicted"/>
<dbReference type="EMBL" id="HBFE01000978">
    <property type="protein sequence ID" value="CAD8724599.1"/>
    <property type="molecule type" value="Transcribed_RNA"/>
</dbReference>
<protein>
    <recommendedName>
        <fullName evidence="9">C2H2-type domain-containing protein</fullName>
    </recommendedName>
</protein>
<dbReference type="InterPro" id="IPR036236">
    <property type="entry name" value="Znf_C2H2_sf"/>
</dbReference>
<evidence type="ECO:0000256" key="3">
    <source>
        <dbReference type="ARBA" id="ARBA00022737"/>
    </source>
</evidence>
<dbReference type="PANTHER" id="PTHR24388">
    <property type="entry name" value="ZINC FINGER PROTEIN"/>
    <property type="match status" value="1"/>
</dbReference>
<dbReference type="GO" id="GO:0008270">
    <property type="term" value="F:zinc ion binding"/>
    <property type="evidence" value="ECO:0007669"/>
    <property type="project" value="UniProtKB-KW"/>
</dbReference>
<reference evidence="10" key="1">
    <citation type="submission" date="2021-01" db="EMBL/GenBank/DDBJ databases">
        <authorList>
            <person name="Corre E."/>
            <person name="Pelletier E."/>
            <person name="Niang G."/>
            <person name="Scheremetjew M."/>
            <person name="Finn R."/>
            <person name="Kale V."/>
            <person name="Holt S."/>
            <person name="Cochrane G."/>
            <person name="Meng A."/>
            <person name="Brown T."/>
            <person name="Cohen L."/>
        </authorList>
    </citation>
    <scope>NUCLEOTIDE SEQUENCE</scope>
    <source>
        <strain evidence="10">CCMP3276</strain>
    </source>
</reference>
<feature type="domain" description="C2H2-type" evidence="9">
    <location>
        <begin position="207"/>
        <end position="235"/>
    </location>
</feature>
<keyword evidence="6" id="KW-0539">Nucleus</keyword>
<evidence type="ECO:0000256" key="2">
    <source>
        <dbReference type="ARBA" id="ARBA00022723"/>
    </source>
</evidence>
<dbReference type="AlphaFoldDB" id="A0A7S0T5Q7"/>
<dbReference type="PROSITE" id="PS50157">
    <property type="entry name" value="ZINC_FINGER_C2H2_2"/>
    <property type="match status" value="3"/>
</dbReference>
<feature type="domain" description="C2H2-type" evidence="9">
    <location>
        <begin position="236"/>
        <end position="259"/>
    </location>
</feature>
<comment type="subcellular location">
    <subcellularLocation>
        <location evidence="1">Nucleus</location>
    </subcellularLocation>
</comment>
<keyword evidence="4 7" id="KW-0863">Zinc-finger</keyword>
<dbReference type="Gene3D" id="3.30.160.60">
    <property type="entry name" value="Classic Zinc Finger"/>
    <property type="match status" value="1"/>
</dbReference>
<evidence type="ECO:0000259" key="9">
    <source>
        <dbReference type="PROSITE" id="PS50157"/>
    </source>
</evidence>
<dbReference type="PROSITE" id="PS00028">
    <property type="entry name" value="ZINC_FINGER_C2H2_1"/>
    <property type="match status" value="3"/>
</dbReference>
<accession>A0A7S0T5Q7</accession>
<dbReference type="Pfam" id="PF05605">
    <property type="entry name" value="zf-Di19"/>
    <property type="match status" value="1"/>
</dbReference>
<evidence type="ECO:0000256" key="7">
    <source>
        <dbReference type="PROSITE-ProRule" id="PRU00042"/>
    </source>
</evidence>
<evidence type="ECO:0000256" key="8">
    <source>
        <dbReference type="SAM" id="MobiDB-lite"/>
    </source>
</evidence>
<dbReference type="PANTHER" id="PTHR24388:SF54">
    <property type="entry name" value="PROTEIN ESCARGOT"/>
    <property type="match status" value="1"/>
</dbReference>
<feature type="region of interest" description="Disordered" evidence="8">
    <location>
        <begin position="149"/>
        <end position="170"/>
    </location>
</feature>
<organism evidence="10">
    <name type="scientific">Erythrolobus madagascarensis</name>
    <dbReference type="NCBI Taxonomy" id="708628"/>
    <lineage>
        <taxon>Eukaryota</taxon>
        <taxon>Rhodophyta</taxon>
        <taxon>Bangiophyceae</taxon>
        <taxon>Porphyridiales</taxon>
        <taxon>Porphyridiaceae</taxon>
        <taxon>Erythrolobus</taxon>
    </lineage>
</organism>
<evidence type="ECO:0000256" key="4">
    <source>
        <dbReference type="ARBA" id="ARBA00022771"/>
    </source>
</evidence>
<evidence type="ECO:0000256" key="5">
    <source>
        <dbReference type="ARBA" id="ARBA00022833"/>
    </source>
</evidence>
<name>A0A7S0T5Q7_9RHOD</name>
<keyword evidence="5" id="KW-0862">Zinc</keyword>
<dbReference type="GO" id="GO:0000981">
    <property type="term" value="F:DNA-binding transcription factor activity, RNA polymerase II-specific"/>
    <property type="evidence" value="ECO:0007669"/>
    <property type="project" value="TreeGrafter"/>
</dbReference>
<keyword evidence="2" id="KW-0479">Metal-binding</keyword>
<keyword evidence="3" id="KW-0677">Repeat</keyword>
<dbReference type="GO" id="GO:0005634">
    <property type="term" value="C:nucleus"/>
    <property type="evidence" value="ECO:0007669"/>
    <property type="project" value="UniProtKB-SubCell"/>
</dbReference>